<dbReference type="Pfam" id="PF07110">
    <property type="entry name" value="EthD"/>
    <property type="match status" value="1"/>
</dbReference>
<evidence type="ECO:0000313" key="4">
    <source>
        <dbReference type="Proteomes" id="UP001295740"/>
    </source>
</evidence>
<dbReference type="SUPFAM" id="SSF54909">
    <property type="entry name" value="Dimeric alpha+beta barrel"/>
    <property type="match status" value="1"/>
</dbReference>
<accession>A0AAI8VLK1</accession>
<sequence>MKWYQEVHRPRMVRLVHKHNVFRYSLFLTPSFMRQQFHNDLQETRPKPGWQMADFDVTTSYWVRSPDDLRNMLADPEWDSEVQDKEDGWIDMDRASIQVGFETVFVDDGQIVEAKV</sequence>
<dbReference type="InterPro" id="IPR011008">
    <property type="entry name" value="Dimeric_a/b-barrel"/>
</dbReference>
<name>A0AAI8VLK1_9PEZI</name>
<dbReference type="EMBL" id="CAUWAG010000010">
    <property type="protein sequence ID" value="CAJ2507176.1"/>
    <property type="molecule type" value="Genomic_DNA"/>
</dbReference>
<evidence type="ECO:0000313" key="3">
    <source>
        <dbReference type="EMBL" id="CAJ2507176.1"/>
    </source>
</evidence>
<evidence type="ECO:0000256" key="1">
    <source>
        <dbReference type="ARBA" id="ARBA00005986"/>
    </source>
</evidence>
<evidence type="ECO:0000259" key="2">
    <source>
        <dbReference type="Pfam" id="PF07110"/>
    </source>
</evidence>
<protein>
    <submittedName>
        <fullName evidence="3">Uu.00g083620.m01.CDS01</fullName>
    </submittedName>
</protein>
<comment type="caution">
    <text evidence="3">The sequence shown here is derived from an EMBL/GenBank/DDBJ whole genome shotgun (WGS) entry which is preliminary data.</text>
</comment>
<dbReference type="GO" id="GO:0016491">
    <property type="term" value="F:oxidoreductase activity"/>
    <property type="evidence" value="ECO:0007669"/>
    <property type="project" value="InterPro"/>
</dbReference>
<comment type="similarity">
    <text evidence="1">Belongs to the tpcK family.</text>
</comment>
<proteinExistence type="inferred from homology"/>
<dbReference type="Proteomes" id="UP001295740">
    <property type="component" value="Unassembled WGS sequence"/>
</dbReference>
<feature type="domain" description="EthD" evidence="2">
    <location>
        <begin position="2"/>
        <end position="92"/>
    </location>
</feature>
<organism evidence="3 4">
    <name type="scientific">Anthostomella pinea</name>
    <dbReference type="NCBI Taxonomy" id="933095"/>
    <lineage>
        <taxon>Eukaryota</taxon>
        <taxon>Fungi</taxon>
        <taxon>Dikarya</taxon>
        <taxon>Ascomycota</taxon>
        <taxon>Pezizomycotina</taxon>
        <taxon>Sordariomycetes</taxon>
        <taxon>Xylariomycetidae</taxon>
        <taxon>Xylariales</taxon>
        <taxon>Xylariaceae</taxon>
        <taxon>Anthostomella</taxon>
    </lineage>
</organism>
<keyword evidence="4" id="KW-1185">Reference proteome</keyword>
<gene>
    <name evidence="3" type="ORF">KHLLAP_LOCUS7644</name>
</gene>
<dbReference type="InterPro" id="IPR009799">
    <property type="entry name" value="EthD_dom"/>
</dbReference>
<reference evidence="3" key="1">
    <citation type="submission" date="2023-10" db="EMBL/GenBank/DDBJ databases">
        <authorList>
            <person name="Hackl T."/>
        </authorList>
    </citation>
    <scope>NUCLEOTIDE SEQUENCE</scope>
</reference>
<dbReference type="AlphaFoldDB" id="A0AAI8VLK1"/>